<dbReference type="PANTHER" id="PTHR43684">
    <property type="match status" value="1"/>
</dbReference>
<dbReference type="CDD" id="cd06558">
    <property type="entry name" value="crotonase-like"/>
    <property type="match status" value="1"/>
</dbReference>
<dbReference type="PANTHER" id="PTHR43684:SF4">
    <property type="entry name" value="ENOYL-COA HYDRATASE_ISOMERASE FAMILY PROTEIN (AFU_ORTHOLOGUE AFUA_1G01890)"/>
    <property type="match status" value="1"/>
</dbReference>
<dbReference type="Gene3D" id="1.10.12.10">
    <property type="entry name" value="Lyase 2-enoyl-coa Hydratase, Chain A, domain 2"/>
    <property type="match status" value="1"/>
</dbReference>
<dbReference type="AlphaFoldDB" id="A0A9Q8T2J4"/>
<accession>A0A9Q8T2J4</accession>
<evidence type="ECO:0000313" key="4">
    <source>
        <dbReference type="Proteomes" id="UP000830671"/>
    </source>
</evidence>
<sequence>MHGSEDCLIVLSQSYRVLIIVFTEVPFARVMAVSLGNLVIDPVNRLHNDQSLIHAGPLRMDVDHSTIPDLGTGCKRSSPPSPTFDLEPKDGGKAHPRKIQPPSKTTSSITNSLTTNLITTTSTPHPIHHQPQPSKTSKNPSPTMSSLPTSYNTLSLPQITLSHHPASSPSPTPVILLTLDRPSARNAFTDEMASSLAKAYALLSTDPRVKAIVLTGSDPSNKTFCAGMDLHNRVRLPSHRDAHRDTGGLVALAMHNCSKPIIAAINGSAVGVGITMALPASVRIVSRDAKIGFVFGRRGFNMEACSSFYLPRLVGAGPALHLCTTGGVYPATSPLLRNLFSEIVAPGEVLPRALAVAEDVAANVSTVAARVMRDMILRSPASPEEAHLLESKIFFDLFSGKDSKEGMESFMEKRAPRFEATMEKDAPTAYPWWKEVDIKAKI</sequence>
<name>A0A9Q8T2J4_9PEZI</name>
<dbReference type="KEGG" id="clup:CLUP02_13493"/>
<dbReference type="InterPro" id="IPR029045">
    <property type="entry name" value="ClpP/crotonase-like_dom_sf"/>
</dbReference>
<evidence type="ECO:0000256" key="1">
    <source>
        <dbReference type="ARBA" id="ARBA00005254"/>
    </source>
</evidence>
<dbReference type="GeneID" id="73347442"/>
<keyword evidence="4" id="KW-1185">Reference proteome</keyword>
<comment type="similarity">
    <text evidence="1">Belongs to the enoyl-CoA hydratase/isomerase family.</text>
</comment>
<dbReference type="EMBL" id="CP019479">
    <property type="protein sequence ID" value="UQC87972.1"/>
    <property type="molecule type" value="Genomic_DNA"/>
</dbReference>
<feature type="compositionally biased region" description="Polar residues" evidence="2">
    <location>
        <begin position="135"/>
        <end position="148"/>
    </location>
</feature>
<dbReference type="Proteomes" id="UP000830671">
    <property type="component" value="Chromosome 7"/>
</dbReference>
<dbReference type="InterPro" id="IPR051053">
    <property type="entry name" value="ECH/Chromodomain_protein"/>
</dbReference>
<reference evidence="3" key="1">
    <citation type="journal article" date="2021" name="Mol. Plant Microbe Interact.">
        <title>Complete Genome Sequence of the Plant-Pathogenic Fungus Colletotrichum lupini.</title>
        <authorList>
            <person name="Baroncelli R."/>
            <person name="Pensec F."/>
            <person name="Da Lio D."/>
            <person name="Boufleur T."/>
            <person name="Vicente I."/>
            <person name="Sarrocco S."/>
            <person name="Picot A."/>
            <person name="Baraldi E."/>
            <person name="Sukno S."/>
            <person name="Thon M."/>
            <person name="Le Floch G."/>
        </authorList>
    </citation>
    <scope>NUCLEOTIDE SEQUENCE</scope>
    <source>
        <strain evidence="3">IMI 504893</strain>
    </source>
</reference>
<dbReference type="Gene3D" id="3.90.226.10">
    <property type="entry name" value="2-enoyl-CoA Hydratase, Chain A, domain 1"/>
    <property type="match status" value="1"/>
</dbReference>
<dbReference type="SUPFAM" id="SSF52096">
    <property type="entry name" value="ClpP/crotonase"/>
    <property type="match status" value="1"/>
</dbReference>
<organism evidence="3 4">
    <name type="scientific">Colletotrichum lupini</name>
    <dbReference type="NCBI Taxonomy" id="145971"/>
    <lineage>
        <taxon>Eukaryota</taxon>
        <taxon>Fungi</taxon>
        <taxon>Dikarya</taxon>
        <taxon>Ascomycota</taxon>
        <taxon>Pezizomycotina</taxon>
        <taxon>Sordariomycetes</taxon>
        <taxon>Hypocreomycetidae</taxon>
        <taxon>Glomerellales</taxon>
        <taxon>Glomerellaceae</taxon>
        <taxon>Colletotrichum</taxon>
        <taxon>Colletotrichum acutatum species complex</taxon>
    </lineage>
</organism>
<dbReference type="Pfam" id="PF00378">
    <property type="entry name" value="ECH_1"/>
    <property type="match status" value="1"/>
</dbReference>
<dbReference type="InterPro" id="IPR001753">
    <property type="entry name" value="Enoyl-CoA_hydra/iso"/>
</dbReference>
<proteinExistence type="inferred from homology"/>
<evidence type="ECO:0000256" key="2">
    <source>
        <dbReference type="SAM" id="MobiDB-lite"/>
    </source>
</evidence>
<gene>
    <name evidence="3" type="ORF">CLUP02_13493</name>
</gene>
<feature type="compositionally biased region" description="Low complexity" evidence="2">
    <location>
        <begin position="105"/>
        <end position="134"/>
    </location>
</feature>
<dbReference type="InterPro" id="IPR014748">
    <property type="entry name" value="Enoyl-CoA_hydra_C"/>
</dbReference>
<feature type="region of interest" description="Disordered" evidence="2">
    <location>
        <begin position="69"/>
        <end position="148"/>
    </location>
</feature>
<protein>
    <submittedName>
        <fullName evidence="3">Enoyl-CoA hydratase/isomerase</fullName>
    </submittedName>
</protein>
<dbReference type="RefSeq" id="XP_049149578.1">
    <property type="nucleotide sequence ID" value="XM_049292432.1"/>
</dbReference>
<evidence type="ECO:0000313" key="3">
    <source>
        <dbReference type="EMBL" id="UQC87972.1"/>
    </source>
</evidence>